<dbReference type="PANTHER" id="PTHR11803:SF39">
    <property type="entry name" value="2-IMINOBUTANOATE_2-IMINOPROPANOATE DEAMINASE"/>
    <property type="match status" value="1"/>
</dbReference>
<reference evidence="2 3" key="1">
    <citation type="journal article" date="2016" name="Nat. Commun.">
        <title>Thousands of microbial genomes shed light on interconnected biogeochemical processes in an aquifer system.</title>
        <authorList>
            <person name="Anantharaman K."/>
            <person name="Brown C.T."/>
            <person name="Hug L.A."/>
            <person name="Sharon I."/>
            <person name="Castelle C.J."/>
            <person name="Probst A.J."/>
            <person name="Thomas B.C."/>
            <person name="Singh A."/>
            <person name="Wilkins M.J."/>
            <person name="Karaoz U."/>
            <person name="Brodie E.L."/>
            <person name="Williams K.H."/>
            <person name="Hubbard S.S."/>
            <person name="Banfield J.F."/>
        </authorList>
    </citation>
    <scope>NUCLEOTIDE SEQUENCE [LARGE SCALE GENOMIC DNA]</scope>
</reference>
<dbReference type="SUPFAM" id="SSF55298">
    <property type="entry name" value="YjgF-like"/>
    <property type="match status" value="1"/>
</dbReference>
<gene>
    <name evidence="2" type="ORF">A3C28_02580</name>
</gene>
<dbReference type="AlphaFoldDB" id="A0A1F7H945"/>
<evidence type="ECO:0000313" key="3">
    <source>
        <dbReference type="Proteomes" id="UP000178597"/>
    </source>
</evidence>
<dbReference type="EMBL" id="MFZP01000021">
    <property type="protein sequence ID" value="OGK27799.1"/>
    <property type="molecule type" value="Genomic_DNA"/>
</dbReference>
<dbReference type="Pfam" id="PF01042">
    <property type="entry name" value="Ribonuc_L-PSP"/>
    <property type="match status" value="1"/>
</dbReference>
<sequence length="143" mass="15737">MKFITSAKAPKVVGPYSMGVIAGNLVFCSGQVGKDPKTNTFREGIEKQTLQTLKNLEGVLSGAKLGKKDIVKTTVYLKNVTDFPKMNAVYEKFFDGHKPARATVEVARLPQDALVEIEAIAVLKTSQVKQRETVRNKINNVSR</sequence>
<dbReference type="PANTHER" id="PTHR11803">
    <property type="entry name" value="2-IMINOBUTANOATE/2-IMINOPROPANOATE DEAMINASE RIDA"/>
    <property type="match status" value="1"/>
</dbReference>
<dbReference type="GO" id="GO:0005829">
    <property type="term" value="C:cytosol"/>
    <property type="evidence" value="ECO:0007669"/>
    <property type="project" value="TreeGrafter"/>
</dbReference>
<dbReference type="InterPro" id="IPR035959">
    <property type="entry name" value="RutC-like_sf"/>
</dbReference>
<dbReference type="PROSITE" id="PS01094">
    <property type="entry name" value="UPF0076"/>
    <property type="match status" value="1"/>
</dbReference>
<evidence type="ECO:0000313" key="2">
    <source>
        <dbReference type="EMBL" id="OGK27799.1"/>
    </source>
</evidence>
<dbReference type="InterPro" id="IPR006175">
    <property type="entry name" value="YjgF/YER057c/UK114"/>
</dbReference>
<dbReference type="FunFam" id="3.30.1330.40:FF:000001">
    <property type="entry name" value="L-PSP family endoribonuclease"/>
    <property type="match status" value="1"/>
</dbReference>
<accession>A0A1F7H945</accession>
<dbReference type="CDD" id="cd00448">
    <property type="entry name" value="YjgF_YER057c_UK114_family"/>
    <property type="match status" value="1"/>
</dbReference>
<dbReference type="InterPro" id="IPR019897">
    <property type="entry name" value="RidA_CS"/>
</dbReference>
<dbReference type="Proteomes" id="UP000178597">
    <property type="component" value="Unassembled WGS sequence"/>
</dbReference>
<protein>
    <recommendedName>
        <fullName evidence="4">Reactive intermediate/imine deaminase</fullName>
    </recommendedName>
</protein>
<dbReference type="InterPro" id="IPR006056">
    <property type="entry name" value="RidA"/>
</dbReference>
<comment type="similarity">
    <text evidence="1">Belongs to the RutC family.</text>
</comment>
<evidence type="ECO:0008006" key="4">
    <source>
        <dbReference type="Google" id="ProtNLM"/>
    </source>
</evidence>
<dbReference type="NCBIfam" id="TIGR00004">
    <property type="entry name" value="Rid family detoxifying hydrolase"/>
    <property type="match status" value="1"/>
</dbReference>
<organism evidence="2 3">
    <name type="scientific">Candidatus Roizmanbacteria bacterium RIFCSPHIGHO2_02_FULL_39_9</name>
    <dbReference type="NCBI Taxonomy" id="1802040"/>
    <lineage>
        <taxon>Bacteria</taxon>
        <taxon>Candidatus Roizmaniibacteriota</taxon>
    </lineage>
</organism>
<proteinExistence type="inferred from homology"/>
<comment type="caution">
    <text evidence="2">The sequence shown here is derived from an EMBL/GenBank/DDBJ whole genome shotgun (WGS) entry which is preliminary data.</text>
</comment>
<evidence type="ECO:0000256" key="1">
    <source>
        <dbReference type="ARBA" id="ARBA00010552"/>
    </source>
</evidence>
<dbReference type="STRING" id="1802040.A3C28_02580"/>
<dbReference type="Gene3D" id="3.30.1330.40">
    <property type="entry name" value="RutC-like"/>
    <property type="match status" value="1"/>
</dbReference>
<name>A0A1F7H945_9BACT</name>
<dbReference type="GO" id="GO:0019239">
    <property type="term" value="F:deaminase activity"/>
    <property type="evidence" value="ECO:0007669"/>
    <property type="project" value="TreeGrafter"/>
</dbReference>